<dbReference type="AlphaFoldDB" id="A0AAN6ZLB9"/>
<dbReference type="Gene3D" id="3.30.70.100">
    <property type="match status" value="1"/>
</dbReference>
<reference evidence="2" key="2">
    <citation type="submission" date="2023-05" db="EMBL/GenBank/DDBJ databases">
        <authorList>
            <consortium name="Lawrence Berkeley National Laboratory"/>
            <person name="Steindorff A."/>
            <person name="Hensen N."/>
            <person name="Bonometti L."/>
            <person name="Westerberg I."/>
            <person name="Brannstrom I.O."/>
            <person name="Guillou S."/>
            <person name="Cros-Aarteil S."/>
            <person name="Calhoun S."/>
            <person name="Haridas S."/>
            <person name="Kuo A."/>
            <person name="Mondo S."/>
            <person name="Pangilinan J."/>
            <person name="Riley R."/>
            <person name="Labutti K."/>
            <person name="Andreopoulos B."/>
            <person name="Lipzen A."/>
            <person name="Chen C."/>
            <person name="Yanf M."/>
            <person name="Daum C."/>
            <person name="Ng V."/>
            <person name="Clum A."/>
            <person name="Ohm R."/>
            <person name="Martin F."/>
            <person name="Silar P."/>
            <person name="Natvig D."/>
            <person name="Lalanne C."/>
            <person name="Gautier V."/>
            <person name="Ament-Velasquez S.L."/>
            <person name="Kruys A."/>
            <person name="Hutchinson M.I."/>
            <person name="Powell A.J."/>
            <person name="Barry K."/>
            <person name="Miller A.N."/>
            <person name="Grigoriev I.V."/>
            <person name="Debuchy R."/>
            <person name="Gladieux P."/>
            <person name="Thoren M.H."/>
            <person name="Johannesson H."/>
        </authorList>
    </citation>
    <scope>NUCLEOTIDE SEQUENCE</scope>
    <source>
        <strain evidence="2">CBS 141.50</strain>
    </source>
</reference>
<evidence type="ECO:0000313" key="2">
    <source>
        <dbReference type="EMBL" id="KAK4142118.1"/>
    </source>
</evidence>
<dbReference type="SUPFAM" id="SSF54909">
    <property type="entry name" value="Dimeric alpha+beta barrel"/>
    <property type="match status" value="1"/>
</dbReference>
<dbReference type="Proteomes" id="UP001302676">
    <property type="component" value="Unassembled WGS sequence"/>
</dbReference>
<reference evidence="2" key="1">
    <citation type="journal article" date="2023" name="Mol. Phylogenet. Evol.">
        <title>Genome-scale phylogeny and comparative genomics of the fungal order Sordariales.</title>
        <authorList>
            <person name="Hensen N."/>
            <person name="Bonometti L."/>
            <person name="Westerberg I."/>
            <person name="Brannstrom I.O."/>
            <person name="Guillou S."/>
            <person name="Cros-Aarteil S."/>
            <person name="Calhoun S."/>
            <person name="Haridas S."/>
            <person name="Kuo A."/>
            <person name="Mondo S."/>
            <person name="Pangilinan J."/>
            <person name="Riley R."/>
            <person name="LaButti K."/>
            <person name="Andreopoulos B."/>
            <person name="Lipzen A."/>
            <person name="Chen C."/>
            <person name="Yan M."/>
            <person name="Daum C."/>
            <person name="Ng V."/>
            <person name="Clum A."/>
            <person name="Steindorff A."/>
            <person name="Ohm R.A."/>
            <person name="Martin F."/>
            <person name="Silar P."/>
            <person name="Natvig D.O."/>
            <person name="Lalanne C."/>
            <person name="Gautier V."/>
            <person name="Ament-Velasquez S.L."/>
            <person name="Kruys A."/>
            <person name="Hutchinson M.I."/>
            <person name="Powell A.J."/>
            <person name="Barry K."/>
            <person name="Miller A.N."/>
            <person name="Grigoriev I.V."/>
            <person name="Debuchy R."/>
            <person name="Gladieux P."/>
            <person name="Hiltunen Thoren M."/>
            <person name="Johannesson H."/>
        </authorList>
    </citation>
    <scope>NUCLEOTIDE SEQUENCE</scope>
    <source>
        <strain evidence="2">CBS 141.50</strain>
    </source>
</reference>
<dbReference type="PANTHER" id="PTHR40624">
    <property type="entry name" value="BIOSYNTHESIS MONOOXYGENASE, PUTATIVE (AFU_ORTHOLOGUE AFUA_1G12025)-RELATED"/>
    <property type="match status" value="1"/>
</dbReference>
<proteinExistence type="predicted"/>
<evidence type="ECO:0000313" key="3">
    <source>
        <dbReference type="Proteomes" id="UP001302676"/>
    </source>
</evidence>
<keyword evidence="3" id="KW-1185">Reference proteome</keyword>
<dbReference type="InterPro" id="IPR007138">
    <property type="entry name" value="ABM_dom"/>
</dbReference>
<dbReference type="GeneID" id="87814336"/>
<dbReference type="InterPro" id="IPR011008">
    <property type="entry name" value="Dimeric_a/b-barrel"/>
</dbReference>
<sequence length="107" mass="11800">MAIHLLAIMSPKPEKLARLEELAQALIDSVKQNEPGVTKYQWFRSGSPEEPKVVVYADAEAFKVHKKNPKLGDLVKRGKEEGLFAAPMQLLPLEQFAGFAAVEGAKI</sequence>
<dbReference type="RefSeq" id="XP_062635489.1">
    <property type="nucleotide sequence ID" value="XM_062777723.1"/>
</dbReference>
<protein>
    <recommendedName>
        <fullName evidence="1">ABM domain-containing protein</fullName>
    </recommendedName>
</protein>
<feature type="domain" description="ABM" evidence="1">
    <location>
        <begin position="3"/>
        <end position="75"/>
    </location>
</feature>
<dbReference type="EMBL" id="MU853601">
    <property type="protein sequence ID" value="KAK4142118.1"/>
    <property type="molecule type" value="Genomic_DNA"/>
</dbReference>
<dbReference type="Pfam" id="PF03992">
    <property type="entry name" value="ABM"/>
    <property type="match status" value="1"/>
</dbReference>
<accession>A0AAN6ZLB9</accession>
<organism evidence="2 3">
    <name type="scientific">Dichotomopilus funicola</name>
    <dbReference type="NCBI Taxonomy" id="1934379"/>
    <lineage>
        <taxon>Eukaryota</taxon>
        <taxon>Fungi</taxon>
        <taxon>Dikarya</taxon>
        <taxon>Ascomycota</taxon>
        <taxon>Pezizomycotina</taxon>
        <taxon>Sordariomycetes</taxon>
        <taxon>Sordariomycetidae</taxon>
        <taxon>Sordariales</taxon>
        <taxon>Chaetomiaceae</taxon>
        <taxon>Dichotomopilus</taxon>
    </lineage>
</organism>
<evidence type="ECO:0000259" key="1">
    <source>
        <dbReference type="Pfam" id="PF03992"/>
    </source>
</evidence>
<comment type="caution">
    <text evidence="2">The sequence shown here is derived from an EMBL/GenBank/DDBJ whole genome shotgun (WGS) entry which is preliminary data.</text>
</comment>
<dbReference type="PANTHER" id="PTHR40624:SF1">
    <property type="entry name" value="BIOSYNTHESIS MONOOXYGENASE, PUTATIVE (AFU_ORTHOLOGUE AFUA_1G12025)-RELATED"/>
    <property type="match status" value="1"/>
</dbReference>
<name>A0AAN6ZLB9_9PEZI</name>
<gene>
    <name evidence="2" type="ORF">C8A04DRAFT_13458</name>
</gene>